<reference evidence="3 4" key="1">
    <citation type="submission" date="2019-09" db="EMBL/GenBank/DDBJ databases">
        <title>Bird 10,000 Genomes (B10K) Project - Family phase.</title>
        <authorList>
            <person name="Zhang G."/>
        </authorList>
    </citation>
    <scope>NUCLEOTIDE SEQUENCE [LARGE SCALE GENOMIC DNA]</scope>
    <source>
        <strain evidence="3">B10K-DU-029-42</strain>
        <tissue evidence="3">Muscle</tissue>
    </source>
</reference>
<comment type="caution">
    <text evidence="1">Lacks conserved residue(s) required for the propagation of feature annotation.</text>
</comment>
<name>A0A7K6KQ75_9PASE</name>
<dbReference type="GO" id="GO:0016020">
    <property type="term" value="C:membrane"/>
    <property type="evidence" value="ECO:0007669"/>
    <property type="project" value="InterPro"/>
</dbReference>
<accession>A0A7K6KQ75</accession>
<keyword evidence="4" id="KW-1185">Reference proteome</keyword>
<feature type="non-terminal residue" evidence="3">
    <location>
        <position position="69"/>
    </location>
</feature>
<evidence type="ECO:0000256" key="1">
    <source>
        <dbReference type="PROSITE-ProRule" id="PRU00196"/>
    </source>
</evidence>
<proteinExistence type="predicted"/>
<dbReference type="PROSITE" id="PS50287">
    <property type="entry name" value="SRCR_2"/>
    <property type="match status" value="1"/>
</dbReference>
<dbReference type="EMBL" id="VZRR01023323">
    <property type="protein sequence ID" value="NWW14840.1"/>
    <property type="molecule type" value="Genomic_DNA"/>
</dbReference>
<dbReference type="InterPro" id="IPR001190">
    <property type="entry name" value="SRCR"/>
</dbReference>
<dbReference type="AlphaFoldDB" id="A0A7K6KQ75"/>
<feature type="non-terminal residue" evidence="3">
    <location>
        <position position="1"/>
    </location>
</feature>
<evidence type="ECO:0000313" key="4">
    <source>
        <dbReference type="Proteomes" id="UP000542358"/>
    </source>
</evidence>
<evidence type="ECO:0000259" key="2">
    <source>
        <dbReference type="PROSITE" id="PS50287"/>
    </source>
</evidence>
<comment type="caution">
    <text evidence="3">The sequence shown here is derived from an EMBL/GenBank/DDBJ whole genome shotgun (WGS) entry which is preliminary data.</text>
</comment>
<feature type="domain" description="SRCR" evidence="2">
    <location>
        <begin position="29"/>
        <end position="69"/>
    </location>
</feature>
<evidence type="ECO:0000313" key="3">
    <source>
        <dbReference type="EMBL" id="NWW14840.1"/>
    </source>
</evidence>
<sequence>ECPVAVLGRPPCAPGNAAAVNCSGIVESLRLVEGETRCDGWLDLAISTGAWRRVPGELLLKRNFSNVCW</sequence>
<dbReference type="Proteomes" id="UP000542358">
    <property type="component" value="Unassembled WGS sequence"/>
</dbReference>
<organism evidence="3 4">
    <name type="scientific">Oreocharis arfaki</name>
    <name type="common">tit berrypecker</name>
    <dbReference type="NCBI Taxonomy" id="979223"/>
    <lineage>
        <taxon>Eukaryota</taxon>
        <taxon>Metazoa</taxon>
        <taxon>Chordata</taxon>
        <taxon>Craniata</taxon>
        <taxon>Vertebrata</taxon>
        <taxon>Euteleostomi</taxon>
        <taxon>Archelosauria</taxon>
        <taxon>Archosauria</taxon>
        <taxon>Dinosauria</taxon>
        <taxon>Saurischia</taxon>
        <taxon>Theropoda</taxon>
        <taxon>Coelurosauria</taxon>
        <taxon>Aves</taxon>
        <taxon>Neognathae</taxon>
        <taxon>Neoaves</taxon>
        <taxon>Telluraves</taxon>
        <taxon>Australaves</taxon>
        <taxon>Passeriformes</taxon>
        <taxon>Passeroidea</taxon>
        <taxon>Paramythiidae</taxon>
        <taxon>Oreocharis</taxon>
    </lineage>
</organism>
<gene>
    <name evidence="3" type="primary">Srcrm</name>
    <name evidence="3" type="ORF">OREARF_R15233</name>
</gene>
<protein>
    <submittedName>
        <fullName evidence="3">SRCRM protein</fullName>
    </submittedName>
</protein>